<sequence length="295" mass="31860">MFWFLFALGGAVSQAAYAGMVKRLLTEKQIYPLAGYSFLSASFFLFAIVLFVGIPVTGAGLAPAVLGTVFINIIATILLYRALTRSDLSLCVPMLAFTPVFLLVTSFLILGEVPQPAGAIGMVLVAAGAYILHLDPVERGPAALATPFRRLFSDRGVQSMLGVAFLFSISVNFDKQVVENSDPFFGSVLVFLLLALAFLSLSALDRRRRKDAVPATPLRLLLAYPAVGFVLVWEIVLINLAYTMAIVPYVISVKRLAIVFSVLFGLLIFHEEFSWGRILGAIIMVAGAGMIAVFG</sequence>
<dbReference type="RefSeq" id="WP_255332040.1">
    <property type="nucleotide sequence ID" value="NZ_VOTZ01000005.1"/>
</dbReference>
<feature type="transmembrane region" description="Helical" evidence="1">
    <location>
        <begin position="92"/>
        <end position="110"/>
    </location>
</feature>
<dbReference type="SUPFAM" id="SSF103481">
    <property type="entry name" value="Multidrug resistance efflux transporter EmrE"/>
    <property type="match status" value="2"/>
</dbReference>
<gene>
    <name evidence="3" type="ORF">FTO68_03755</name>
</gene>
<dbReference type="Gene3D" id="1.10.3730.20">
    <property type="match status" value="1"/>
</dbReference>
<dbReference type="EMBL" id="VOTZ01000005">
    <property type="protein sequence ID" value="MCQ1538107.1"/>
    <property type="molecule type" value="Genomic_DNA"/>
</dbReference>
<evidence type="ECO:0000259" key="2">
    <source>
        <dbReference type="Pfam" id="PF00892"/>
    </source>
</evidence>
<feature type="transmembrane region" description="Helical" evidence="1">
    <location>
        <begin position="156"/>
        <end position="173"/>
    </location>
</feature>
<dbReference type="PANTHER" id="PTHR22911:SF137">
    <property type="entry name" value="SOLUTE CARRIER FAMILY 35 MEMBER G2-RELATED"/>
    <property type="match status" value="1"/>
</dbReference>
<keyword evidence="1" id="KW-0812">Transmembrane</keyword>
<evidence type="ECO:0000313" key="4">
    <source>
        <dbReference type="Proteomes" id="UP001524383"/>
    </source>
</evidence>
<feature type="transmembrane region" description="Helical" evidence="1">
    <location>
        <begin position="249"/>
        <end position="269"/>
    </location>
</feature>
<keyword evidence="1" id="KW-0472">Membrane</keyword>
<dbReference type="InterPro" id="IPR000620">
    <property type="entry name" value="EamA_dom"/>
</dbReference>
<evidence type="ECO:0000256" key="1">
    <source>
        <dbReference type="SAM" id="Phobius"/>
    </source>
</evidence>
<name>A0ABD4TGL1_9EURY</name>
<keyword evidence="1" id="KW-1133">Transmembrane helix</keyword>
<organism evidence="3 4">
    <name type="scientific">Methanocalculus taiwanensis</name>
    <dbReference type="NCBI Taxonomy" id="106207"/>
    <lineage>
        <taxon>Archaea</taxon>
        <taxon>Methanobacteriati</taxon>
        <taxon>Methanobacteriota</taxon>
        <taxon>Stenosarchaea group</taxon>
        <taxon>Methanomicrobia</taxon>
        <taxon>Methanomicrobiales</taxon>
        <taxon>Methanocalculaceae</taxon>
        <taxon>Methanocalculus</taxon>
    </lineage>
</organism>
<feature type="transmembrane region" description="Helical" evidence="1">
    <location>
        <begin position="117"/>
        <end position="136"/>
    </location>
</feature>
<feature type="domain" description="EamA" evidence="2">
    <location>
        <begin position="2"/>
        <end position="132"/>
    </location>
</feature>
<reference evidence="3 4" key="1">
    <citation type="submission" date="2019-08" db="EMBL/GenBank/DDBJ databases">
        <authorList>
            <person name="Chen S.-C."/>
            <person name="Lai M.-C."/>
            <person name="You Y.-T."/>
        </authorList>
    </citation>
    <scope>NUCLEOTIDE SEQUENCE [LARGE SCALE GENOMIC DNA]</scope>
    <source>
        <strain evidence="3 4">P2F9704a</strain>
    </source>
</reference>
<feature type="transmembrane region" description="Helical" evidence="1">
    <location>
        <begin position="34"/>
        <end position="54"/>
    </location>
</feature>
<keyword evidence="4" id="KW-1185">Reference proteome</keyword>
<accession>A0ABD4TGL1</accession>
<feature type="transmembrane region" description="Helical" evidence="1">
    <location>
        <begin position="275"/>
        <end position="294"/>
    </location>
</feature>
<dbReference type="InterPro" id="IPR037185">
    <property type="entry name" value="EmrE-like"/>
</dbReference>
<protein>
    <submittedName>
        <fullName evidence="3">EamA family transporter</fullName>
    </submittedName>
</protein>
<comment type="caution">
    <text evidence="3">The sequence shown here is derived from an EMBL/GenBank/DDBJ whole genome shotgun (WGS) entry which is preliminary data.</text>
</comment>
<dbReference type="Pfam" id="PF00892">
    <property type="entry name" value="EamA"/>
    <property type="match status" value="2"/>
</dbReference>
<feature type="transmembrane region" description="Helical" evidence="1">
    <location>
        <begin position="185"/>
        <end position="203"/>
    </location>
</feature>
<evidence type="ECO:0000313" key="3">
    <source>
        <dbReference type="EMBL" id="MCQ1538107.1"/>
    </source>
</evidence>
<dbReference type="Proteomes" id="UP001524383">
    <property type="component" value="Unassembled WGS sequence"/>
</dbReference>
<dbReference type="PANTHER" id="PTHR22911">
    <property type="entry name" value="ACYL-MALONYL CONDENSING ENZYME-RELATED"/>
    <property type="match status" value="1"/>
</dbReference>
<feature type="transmembrane region" description="Helical" evidence="1">
    <location>
        <begin position="61"/>
        <end position="80"/>
    </location>
</feature>
<feature type="transmembrane region" description="Helical" evidence="1">
    <location>
        <begin position="223"/>
        <end position="242"/>
    </location>
</feature>
<proteinExistence type="predicted"/>
<dbReference type="AlphaFoldDB" id="A0ABD4TGL1"/>
<feature type="domain" description="EamA" evidence="2">
    <location>
        <begin position="156"/>
        <end position="291"/>
    </location>
</feature>